<dbReference type="Proteomes" id="UP000827889">
    <property type="component" value="Chromosome 1"/>
</dbReference>
<evidence type="ECO:0000313" key="2">
    <source>
        <dbReference type="RefSeq" id="XP_048131765.1"/>
    </source>
</evidence>
<reference evidence="1" key="1">
    <citation type="submission" date="2025-05" db="UniProtKB">
        <authorList>
            <consortium name="RefSeq"/>
        </authorList>
    </citation>
    <scope>NUCLEOTIDE SEQUENCE [LARGE SCALE GENOMIC DNA]</scope>
</reference>
<evidence type="ECO:0000313" key="1">
    <source>
        <dbReference type="Proteomes" id="UP000827889"/>
    </source>
</evidence>
<dbReference type="RefSeq" id="XP_048131765.1">
    <property type="nucleotide sequence ID" value="XM_048275808.1"/>
</dbReference>
<accession>A0ABM3H568</accession>
<protein>
    <submittedName>
        <fullName evidence="2">Protein PHLOEM PROTEIN 2-LIKE A10-like isoform X1</fullName>
    </submittedName>
</protein>
<keyword evidence="1" id="KW-1185">Reference proteome</keyword>
<reference evidence="2" key="2">
    <citation type="submission" date="2025-08" db="UniProtKB">
        <authorList>
            <consortium name="RefSeq"/>
        </authorList>
    </citation>
    <scope>IDENTIFICATION</scope>
    <source>
        <tissue evidence="2">Leaf</tissue>
    </source>
</reference>
<dbReference type="GeneID" id="115747006"/>
<gene>
    <name evidence="2" type="primary">LOC115747006</name>
</gene>
<name>A0ABM3H568_9MYRT</name>
<proteinExistence type="predicted"/>
<sequence length="427" mass="46244">MDARLVKSGIAFTRRRKRWILAVAALACSGYGAYRVYNSPLVARKRRRFLKLVGALVSLAEAVSESSETIALVSKDLKEFLRSDSDEVPNSLKQISKIARSTELLKSITEVSRALTVGALRGYRSESKNNVHGNGGNSGFADQVLDKLFTPAGSGFASVVVGSLARNLVMAIHAAKPSSQQSQFGNPDGSDHSTTEGSTVLRWLNVLCDDKVKDLVGDCIQLLVSTAVTVYLEKTMEVNTYDDLFSGLTNPKHEKKVKEMLVSVCNGTVETLVKTSHNVLKSSKSNANSCPGSPRLAIEGSKGLRFNGVDWKQGVLSHKSSRDSYGLAKDSGWVSKVSSTLAVPSNRRLVLDVTGRVTSETVRSLLEYLTEKLYDGMRQGVNAVHEEVLDRGVEVVRYVTAKSSTITTICLSLCLHVLDGASILAPF</sequence>
<dbReference type="PANTHER" id="PTHR21477:SF12">
    <property type="entry name" value="PROTEIN PHLOEM PROTEIN 2-LIKE A10"/>
    <property type="match status" value="1"/>
</dbReference>
<organism evidence="1 2">
    <name type="scientific">Rhodamnia argentea</name>
    <dbReference type="NCBI Taxonomy" id="178133"/>
    <lineage>
        <taxon>Eukaryota</taxon>
        <taxon>Viridiplantae</taxon>
        <taxon>Streptophyta</taxon>
        <taxon>Embryophyta</taxon>
        <taxon>Tracheophyta</taxon>
        <taxon>Spermatophyta</taxon>
        <taxon>Magnoliopsida</taxon>
        <taxon>eudicotyledons</taxon>
        <taxon>Gunneridae</taxon>
        <taxon>Pentapetalae</taxon>
        <taxon>rosids</taxon>
        <taxon>malvids</taxon>
        <taxon>Myrtales</taxon>
        <taxon>Myrtaceae</taxon>
        <taxon>Myrtoideae</taxon>
        <taxon>Myrteae</taxon>
        <taxon>Australasian group</taxon>
        <taxon>Rhodamnia</taxon>
    </lineage>
</organism>
<dbReference type="InterPro" id="IPR019141">
    <property type="entry name" value="DUF2045"/>
</dbReference>
<dbReference type="PANTHER" id="PTHR21477">
    <property type="entry name" value="ZGC:172139"/>
    <property type="match status" value="1"/>
</dbReference>